<keyword evidence="2" id="KW-1185">Reference proteome</keyword>
<gene>
    <name evidence="1" type="ORF">LP101_053</name>
</gene>
<sequence length="72" mass="8228">MKSIGKIVSVECDFCADDLDRRHVEIDGTNGAEAKIDEDNDLSFTYYDNYSSDDYHMFVSIEFCPMCGRSLE</sequence>
<dbReference type="RefSeq" id="YP_009044854.1">
    <property type="nucleotide sequence ID" value="NC_024387.1"/>
</dbReference>
<protein>
    <submittedName>
        <fullName evidence="1">Uncharacterized protein</fullName>
    </submittedName>
</protein>
<dbReference type="Proteomes" id="UP000026993">
    <property type="component" value="Segment"/>
</dbReference>
<reference evidence="1 2" key="1">
    <citation type="journal article" date="2014" name="Appl. Environ. Microbiol.">
        <title>Comparative genomic and morphological analysis of Listeria phages isolated from farm environments.</title>
        <authorList>
            <person name="Denes T."/>
            <person name="Vongkamjan K."/>
            <person name="Ackermann H.W."/>
            <person name="Moreno Switt A.I."/>
            <person name="Wiedmann M."/>
            <person name="den Bakker H.C."/>
        </authorList>
    </citation>
    <scope>NUCLEOTIDE SEQUENCE [LARGE SCALE GENOMIC DNA]</scope>
</reference>
<name>A0A059T6G8_9CAUD</name>
<organism evidence="1 2">
    <name type="scientific">Listeria phage LP-101</name>
    <dbReference type="NCBI Taxonomy" id="1458856"/>
    <lineage>
        <taxon>Viruses</taxon>
        <taxon>Duplodnaviria</taxon>
        <taxon>Heunggongvirae</taxon>
        <taxon>Uroviricota</taxon>
        <taxon>Caudoviricetes</taxon>
        <taxon>Trabyvirinae</taxon>
        <taxon>Slepowronvirus</taxon>
        <taxon>Slepowronvirus LP101</taxon>
    </lineage>
</organism>
<evidence type="ECO:0000313" key="1">
    <source>
        <dbReference type="EMBL" id="AHL18832.1"/>
    </source>
</evidence>
<dbReference type="OrthoDB" id="41538at10239"/>
<proteinExistence type="predicted"/>
<accession>A0A059T6G8</accession>
<dbReference type="EMBL" id="KJ094023">
    <property type="protein sequence ID" value="AHL18832.1"/>
    <property type="molecule type" value="Genomic_DNA"/>
</dbReference>
<dbReference type="KEGG" id="vg:19735968"/>
<dbReference type="GeneID" id="19735968"/>
<evidence type="ECO:0000313" key="2">
    <source>
        <dbReference type="Proteomes" id="UP000026993"/>
    </source>
</evidence>